<feature type="domain" description="VOC" evidence="1">
    <location>
        <begin position="10"/>
        <end position="132"/>
    </location>
</feature>
<dbReference type="EMBL" id="VWXL01000058">
    <property type="protein sequence ID" value="MVB11416.1"/>
    <property type="molecule type" value="Genomic_DNA"/>
</dbReference>
<dbReference type="CDD" id="cd06587">
    <property type="entry name" value="VOC"/>
    <property type="match status" value="1"/>
</dbReference>
<proteinExistence type="predicted"/>
<dbReference type="PANTHER" id="PTHR35908:SF1">
    <property type="entry name" value="CONSERVED PROTEIN"/>
    <property type="match status" value="1"/>
</dbReference>
<dbReference type="AlphaFoldDB" id="A0A6N8I005"/>
<organism evidence="2 3">
    <name type="scientific">Caproicibacter fermentans</name>
    <dbReference type="NCBI Taxonomy" id="2576756"/>
    <lineage>
        <taxon>Bacteria</taxon>
        <taxon>Bacillati</taxon>
        <taxon>Bacillota</taxon>
        <taxon>Clostridia</taxon>
        <taxon>Eubacteriales</taxon>
        <taxon>Acutalibacteraceae</taxon>
        <taxon>Caproicibacter</taxon>
    </lineage>
</organism>
<dbReference type="OrthoDB" id="1645442at2"/>
<dbReference type="InterPro" id="IPR029068">
    <property type="entry name" value="Glyas_Bleomycin-R_OHBP_Dase"/>
</dbReference>
<evidence type="ECO:0000259" key="1">
    <source>
        <dbReference type="PROSITE" id="PS51819"/>
    </source>
</evidence>
<dbReference type="SUPFAM" id="SSF54593">
    <property type="entry name" value="Glyoxalase/Bleomycin resistance protein/Dihydroxybiphenyl dioxygenase"/>
    <property type="match status" value="1"/>
</dbReference>
<sequence>MNTENLLPIALDAVVLDCKDVAALSDFYIRLLGWKRNYDEGEEWADISSPIGNVKIAFQHNEDYVPPVWPEEPNAPQQMAHLDFTVKNGEHMEQAVQHAISCGAVKAKTQYGEDKWTTMIDPAGHPFCFVIWP</sequence>
<dbReference type="InterPro" id="IPR041581">
    <property type="entry name" value="Glyoxalase_6"/>
</dbReference>
<dbReference type="InterPro" id="IPR037523">
    <property type="entry name" value="VOC_core"/>
</dbReference>
<accession>A0A6N8I005</accession>
<dbReference type="RefSeq" id="WP_156990649.1">
    <property type="nucleotide sequence ID" value="NZ_VWXL01000058.1"/>
</dbReference>
<name>A0A6N8I005_9FIRM</name>
<dbReference type="PANTHER" id="PTHR35908">
    <property type="entry name" value="HYPOTHETICAL FUSION PROTEIN"/>
    <property type="match status" value="1"/>
</dbReference>
<gene>
    <name evidence="2" type="ORF">CAFE_21310</name>
</gene>
<keyword evidence="3" id="KW-1185">Reference proteome</keyword>
<dbReference type="Gene3D" id="3.10.180.10">
    <property type="entry name" value="2,3-Dihydroxybiphenyl 1,2-Dioxygenase, domain 1"/>
    <property type="match status" value="1"/>
</dbReference>
<dbReference type="Pfam" id="PF18029">
    <property type="entry name" value="Glyoxalase_6"/>
    <property type="match status" value="1"/>
</dbReference>
<protein>
    <submittedName>
        <fullName evidence="2">Glyoxalase-like domain protein</fullName>
    </submittedName>
</protein>
<dbReference type="Proteomes" id="UP000469440">
    <property type="component" value="Unassembled WGS sequence"/>
</dbReference>
<evidence type="ECO:0000313" key="2">
    <source>
        <dbReference type="EMBL" id="MVB11416.1"/>
    </source>
</evidence>
<reference evidence="2 3" key="1">
    <citation type="submission" date="2019-09" db="EMBL/GenBank/DDBJ databases">
        <title>Genome sequence of Clostridium sp. EA1.</title>
        <authorList>
            <person name="Poehlein A."/>
            <person name="Bengelsdorf F.R."/>
            <person name="Daniel R."/>
        </authorList>
    </citation>
    <scope>NUCLEOTIDE SEQUENCE [LARGE SCALE GENOMIC DNA]</scope>
    <source>
        <strain evidence="2 3">EA1</strain>
    </source>
</reference>
<evidence type="ECO:0000313" key="3">
    <source>
        <dbReference type="Proteomes" id="UP000469440"/>
    </source>
</evidence>
<comment type="caution">
    <text evidence="2">The sequence shown here is derived from an EMBL/GenBank/DDBJ whole genome shotgun (WGS) entry which is preliminary data.</text>
</comment>
<dbReference type="PROSITE" id="PS51819">
    <property type="entry name" value="VOC"/>
    <property type="match status" value="1"/>
</dbReference>